<dbReference type="PROSITE" id="PS51385">
    <property type="entry name" value="YJEF_N"/>
    <property type="match status" value="1"/>
</dbReference>
<dbReference type="InterPro" id="IPR004443">
    <property type="entry name" value="YjeF_N_dom"/>
</dbReference>
<dbReference type="Gene3D" id="3.40.50.10260">
    <property type="entry name" value="YjeF N-terminal domain"/>
    <property type="match status" value="1"/>
</dbReference>
<sequence>MTEFLHYKVDLSLRDGTHSVGIIDDIDKEHILLRSADTGQTTNVITNQIRDLKMLQLPPEMSKKKNNRTKDQPLDDAIVFSRPAVRTLANSAASVASSTDNTRSSTPKIKSKKDKINPAWGNGVSSGADFDFEANLAMFDKKSAFEDFQRGDTTSPRDRLVDHNKIKKEKYDNDEMVLDSSKGDKWDLIGAAPTATKSKPQPSMRPVVNRSDTASPRFLRNFKLVNSDTSSVVPQCTPVQLMEIERLTTETFGIDAGMMAEIAASHLSRLITKNILGGSTRLSNKKNHNLPPLVLILVGSGRCGARAFATGRHLSNHGIRVLAFVLNTEDVDKELQTQWSLFEKTGGKVLTSDVTNLISTIENDLDTPVELVIDALQGYADHLEDIFYQDEAQRKLRVLIEWCNRPHISKRILSLDIPSGIDGGSGTVSDDSLHIKCHWCVSMGLPISGLLYAYRNGVLTYDDDEAQVVHYLIDVGVPNKVYQSKGNLRKFDKFWYNAEFSSRLEVVAD</sequence>
<evidence type="ECO:0000313" key="9">
    <source>
        <dbReference type="Proteomes" id="UP000001997"/>
    </source>
</evidence>
<protein>
    <recommendedName>
        <fullName evidence="3">Enhancer of mRNA-decapping protein 3</fullName>
    </recommendedName>
</protein>
<feature type="domain" description="DFDF" evidence="7">
    <location>
        <begin position="118"/>
        <end position="154"/>
    </location>
</feature>
<feature type="region of interest" description="Disordered" evidence="5">
    <location>
        <begin position="90"/>
        <end position="120"/>
    </location>
</feature>
<evidence type="ECO:0000256" key="4">
    <source>
        <dbReference type="ARBA" id="ARBA00022490"/>
    </source>
</evidence>
<evidence type="ECO:0000256" key="3">
    <source>
        <dbReference type="ARBA" id="ARBA00015797"/>
    </source>
</evidence>
<dbReference type="OMA" id="AMFDKKS"/>
<comment type="subcellular location">
    <subcellularLocation>
        <location evidence="1">Cytoplasm</location>
        <location evidence="1">P-body</location>
    </subcellularLocation>
</comment>
<dbReference type="GeneID" id="5129777"/>
<reference evidence="8 9" key="1">
    <citation type="journal article" date="2009" name="Nature">
        <title>Evolution of pathogenicity and sexual reproduction in eight Candida genomes.</title>
        <authorList>
            <person name="Butler G."/>
            <person name="Rasmussen M.D."/>
            <person name="Lin M.F."/>
            <person name="Santos M.A."/>
            <person name="Sakthikumar S."/>
            <person name="Munro C.A."/>
            <person name="Rheinbay E."/>
            <person name="Grabherr M."/>
            <person name="Forche A."/>
            <person name="Reedy J.L."/>
            <person name="Agrafioti I."/>
            <person name="Arnaud M.B."/>
            <person name="Bates S."/>
            <person name="Brown A.J."/>
            <person name="Brunke S."/>
            <person name="Costanzo M.C."/>
            <person name="Fitzpatrick D.A."/>
            <person name="de Groot P.W."/>
            <person name="Harris D."/>
            <person name="Hoyer L.L."/>
            <person name="Hube B."/>
            <person name="Klis F.M."/>
            <person name="Kodira C."/>
            <person name="Lennard N."/>
            <person name="Logue M.E."/>
            <person name="Martin R."/>
            <person name="Neiman A.M."/>
            <person name="Nikolaou E."/>
            <person name="Quail M.A."/>
            <person name="Quinn J."/>
            <person name="Santos M.C."/>
            <person name="Schmitzberger F.F."/>
            <person name="Sherlock G."/>
            <person name="Shah P."/>
            <person name="Silverstein K.A."/>
            <person name="Skrzypek M.S."/>
            <person name="Soll D."/>
            <person name="Staggs R."/>
            <person name="Stansfield I."/>
            <person name="Stumpf M.P."/>
            <person name="Sudbery P.E."/>
            <person name="Srikantha T."/>
            <person name="Zeng Q."/>
            <person name="Berman J."/>
            <person name="Berriman M."/>
            <person name="Heitman J."/>
            <person name="Gow N.A."/>
            <person name="Lorenz M.C."/>
            <person name="Birren B.W."/>
            <person name="Kellis M."/>
            <person name="Cuomo C.A."/>
        </authorList>
    </citation>
    <scope>NUCLEOTIDE SEQUENCE [LARGE SCALE GENOMIC DNA]</scope>
    <source>
        <strain evidence="9">ATCC 6260 / CBS 566 / DSM 6381 / JCM 1539 / NBRC 10279 / NRRL Y-324</strain>
    </source>
</reference>
<evidence type="ECO:0000313" key="8">
    <source>
        <dbReference type="EMBL" id="EDK36933.2"/>
    </source>
</evidence>
<dbReference type="Pfam" id="PF09532">
    <property type="entry name" value="FDF"/>
    <property type="match status" value="1"/>
</dbReference>
<dbReference type="GO" id="GO:0000932">
    <property type="term" value="C:P-body"/>
    <property type="evidence" value="ECO:0007669"/>
    <property type="project" value="UniProtKB-SubCell"/>
</dbReference>
<dbReference type="PANTHER" id="PTHR13612:SF0">
    <property type="entry name" value="ENHANCER OF MRNA-DECAPPING PROTEIN 3"/>
    <property type="match status" value="1"/>
</dbReference>
<dbReference type="GO" id="GO:0033962">
    <property type="term" value="P:P-body assembly"/>
    <property type="evidence" value="ECO:0007669"/>
    <property type="project" value="TreeGrafter"/>
</dbReference>
<dbReference type="GO" id="GO:0031087">
    <property type="term" value="P:deadenylation-independent decapping of nuclear-transcribed mRNA"/>
    <property type="evidence" value="ECO:0007669"/>
    <property type="project" value="TreeGrafter"/>
</dbReference>
<dbReference type="SUPFAM" id="SSF64153">
    <property type="entry name" value="YjeF N-terminal domain-like"/>
    <property type="match status" value="1"/>
</dbReference>
<proteinExistence type="inferred from homology"/>
<dbReference type="AlphaFoldDB" id="A5DCM6"/>
<name>A5DCM6_PICGU</name>
<accession>A5DCM6</accession>
<dbReference type="Pfam" id="PF03853">
    <property type="entry name" value="YjeF_N"/>
    <property type="match status" value="1"/>
</dbReference>
<dbReference type="InterPro" id="IPR025762">
    <property type="entry name" value="DFDF"/>
</dbReference>
<dbReference type="EMBL" id="CH408155">
    <property type="protein sequence ID" value="EDK36933.2"/>
    <property type="molecule type" value="Genomic_DNA"/>
</dbReference>
<dbReference type="OrthoDB" id="10030313at2759"/>
<evidence type="ECO:0000259" key="7">
    <source>
        <dbReference type="PROSITE" id="PS51512"/>
    </source>
</evidence>
<evidence type="ECO:0000256" key="2">
    <source>
        <dbReference type="ARBA" id="ARBA00006610"/>
    </source>
</evidence>
<dbReference type="PANTHER" id="PTHR13612">
    <property type="entry name" value="ENHANCER OF MRNA-DECAPPING PROTEIN 3"/>
    <property type="match status" value="1"/>
</dbReference>
<gene>
    <name evidence="8" type="ORF">PGUG_01031</name>
</gene>
<dbReference type="HOGENOM" id="CLU_037134_0_0_1"/>
<keyword evidence="4" id="KW-0963">Cytoplasm</keyword>
<dbReference type="eggNOG" id="KOG2585">
    <property type="taxonomic scope" value="Eukaryota"/>
</dbReference>
<dbReference type="SMART" id="SM01199">
    <property type="entry name" value="FDF"/>
    <property type="match status" value="1"/>
</dbReference>
<dbReference type="VEuPathDB" id="FungiDB:PGUG_01031"/>
<dbReference type="InterPro" id="IPR019050">
    <property type="entry name" value="FDF_dom"/>
</dbReference>
<dbReference type="PROSITE" id="PS51512">
    <property type="entry name" value="DFDF"/>
    <property type="match status" value="1"/>
</dbReference>
<dbReference type="GO" id="GO:0003729">
    <property type="term" value="F:mRNA binding"/>
    <property type="evidence" value="ECO:0007669"/>
    <property type="project" value="TreeGrafter"/>
</dbReference>
<evidence type="ECO:0000256" key="5">
    <source>
        <dbReference type="SAM" id="MobiDB-lite"/>
    </source>
</evidence>
<dbReference type="RefSeq" id="XP_001487654.2">
    <property type="nucleotide sequence ID" value="XM_001487604.1"/>
</dbReference>
<dbReference type="STRING" id="294746.A5DCM6"/>
<organism evidence="8 9">
    <name type="scientific">Meyerozyma guilliermondii (strain ATCC 6260 / CBS 566 / DSM 6381 / JCM 1539 / NBRC 10279 / NRRL Y-324)</name>
    <name type="common">Yeast</name>
    <name type="synonym">Candida guilliermondii</name>
    <dbReference type="NCBI Taxonomy" id="294746"/>
    <lineage>
        <taxon>Eukaryota</taxon>
        <taxon>Fungi</taxon>
        <taxon>Dikarya</taxon>
        <taxon>Ascomycota</taxon>
        <taxon>Saccharomycotina</taxon>
        <taxon>Pichiomycetes</taxon>
        <taxon>Debaryomycetaceae</taxon>
        <taxon>Meyerozyma</taxon>
    </lineage>
</organism>
<evidence type="ECO:0000256" key="1">
    <source>
        <dbReference type="ARBA" id="ARBA00004201"/>
    </source>
</evidence>
<dbReference type="KEGG" id="pgu:PGUG_01031"/>
<evidence type="ECO:0000259" key="6">
    <source>
        <dbReference type="PROSITE" id="PS51385"/>
    </source>
</evidence>
<dbReference type="Proteomes" id="UP000001997">
    <property type="component" value="Unassembled WGS sequence"/>
</dbReference>
<dbReference type="InParanoid" id="A5DCM6"/>
<feature type="compositionally biased region" description="Polar residues" evidence="5">
    <location>
        <begin position="90"/>
        <end position="108"/>
    </location>
</feature>
<keyword evidence="9" id="KW-1185">Reference proteome</keyword>
<comment type="similarity">
    <text evidence="2">Belongs to the EDC3 family.</text>
</comment>
<dbReference type="InterPro" id="IPR036652">
    <property type="entry name" value="YjeF_N_dom_sf"/>
</dbReference>
<feature type="domain" description="YjeF N-terminal" evidence="6">
    <location>
        <begin position="241"/>
        <end position="483"/>
    </location>
</feature>
<dbReference type="FunCoup" id="A5DCM6">
    <property type="interactions" value="159"/>
</dbReference>